<feature type="region of interest" description="Disordered" evidence="1">
    <location>
        <begin position="1"/>
        <end position="23"/>
    </location>
</feature>
<evidence type="ECO:0000313" key="3">
    <source>
        <dbReference type="EMBL" id="GAA1581335.1"/>
    </source>
</evidence>
<dbReference type="Proteomes" id="UP001500393">
    <property type="component" value="Unassembled WGS sequence"/>
</dbReference>
<keyword evidence="4" id="KW-1185">Reference proteome</keyword>
<evidence type="ECO:0000313" key="4">
    <source>
        <dbReference type="Proteomes" id="UP001500393"/>
    </source>
</evidence>
<comment type="caution">
    <text evidence="3">The sequence shown here is derived from an EMBL/GenBank/DDBJ whole genome shotgun (WGS) entry which is preliminary data.</text>
</comment>
<feature type="region of interest" description="Disordered" evidence="1">
    <location>
        <begin position="71"/>
        <end position="125"/>
    </location>
</feature>
<protein>
    <submittedName>
        <fullName evidence="3">Uncharacterized protein</fullName>
    </submittedName>
</protein>
<dbReference type="RefSeq" id="WP_344215792.1">
    <property type="nucleotide sequence ID" value="NZ_BAAAOS010000020.1"/>
</dbReference>
<sequence length="284" mass="29480">MNEETLAKQALRELGDDDTSGLDPARVIASAKRRRSRNLAMTAIASGAVASVAIGGLVAVGAGGGEPQVAGLGGPSSVVSTEPSTPPTLPKPSASPSVQGKVVPSTQFSQPIPRPRSSWAAGGPVGAKPIGTIPAGGKVEIAAKYWFETRGTQWCITETSDSPSGTNEPFGCRGTVGNANIGDGRVPGIQASSDANGHKVVTSVFRGDARRVIYTDGDKYYEAKLYRLAAAPGWMMSVARYEHPKDEAVLAVRDSYVFAYDAEGKLVAQFPAAKDGGPKTNPLR</sequence>
<organism evidence="3 4">
    <name type="scientific">Kribbella sancticallisti</name>
    <dbReference type="NCBI Taxonomy" id="460087"/>
    <lineage>
        <taxon>Bacteria</taxon>
        <taxon>Bacillati</taxon>
        <taxon>Actinomycetota</taxon>
        <taxon>Actinomycetes</taxon>
        <taxon>Propionibacteriales</taxon>
        <taxon>Kribbellaceae</taxon>
        <taxon>Kribbella</taxon>
    </lineage>
</organism>
<dbReference type="EMBL" id="BAAAOS010000020">
    <property type="protein sequence ID" value="GAA1581335.1"/>
    <property type="molecule type" value="Genomic_DNA"/>
</dbReference>
<evidence type="ECO:0000256" key="2">
    <source>
        <dbReference type="SAM" id="Phobius"/>
    </source>
</evidence>
<gene>
    <name evidence="3" type="ORF">GCM10009789_39000</name>
</gene>
<reference evidence="3 4" key="1">
    <citation type="journal article" date="2019" name="Int. J. Syst. Evol. Microbiol.">
        <title>The Global Catalogue of Microorganisms (GCM) 10K type strain sequencing project: providing services to taxonomists for standard genome sequencing and annotation.</title>
        <authorList>
            <consortium name="The Broad Institute Genomics Platform"/>
            <consortium name="The Broad Institute Genome Sequencing Center for Infectious Disease"/>
            <person name="Wu L."/>
            <person name="Ma J."/>
        </authorList>
    </citation>
    <scope>NUCLEOTIDE SEQUENCE [LARGE SCALE GENOMIC DNA]</scope>
    <source>
        <strain evidence="3 4">JCM 14969</strain>
    </source>
</reference>
<name>A0ABN2DQN7_9ACTN</name>
<keyword evidence="2" id="KW-1133">Transmembrane helix</keyword>
<feature type="transmembrane region" description="Helical" evidence="2">
    <location>
        <begin position="39"/>
        <end position="62"/>
    </location>
</feature>
<proteinExistence type="predicted"/>
<accession>A0ABN2DQN7</accession>
<keyword evidence="2" id="KW-0472">Membrane</keyword>
<keyword evidence="2" id="KW-0812">Transmembrane</keyword>
<evidence type="ECO:0000256" key="1">
    <source>
        <dbReference type="SAM" id="MobiDB-lite"/>
    </source>
</evidence>